<protein>
    <submittedName>
        <fullName evidence="2">Uncharacterized protein</fullName>
    </submittedName>
</protein>
<reference evidence="2" key="1">
    <citation type="submission" date="2014-09" db="EMBL/GenBank/DDBJ databases">
        <authorList>
            <person name="Magalhaes I.L.F."/>
            <person name="Oliveira U."/>
            <person name="Santos F.R."/>
            <person name="Vidigal T.H.D.A."/>
            <person name="Brescovit A.D."/>
            <person name="Santos A.J."/>
        </authorList>
    </citation>
    <scope>NUCLEOTIDE SEQUENCE</scope>
    <source>
        <tissue evidence="2">Shoot tissue taken approximately 20 cm above the soil surface</tissue>
    </source>
</reference>
<organism evidence="2">
    <name type="scientific">Arundo donax</name>
    <name type="common">Giant reed</name>
    <name type="synonym">Donax arundinaceus</name>
    <dbReference type="NCBI Taxonomy" id="35708"/>
    <lineage>
        <taxon>Eukaryota</taxon>
        <taxon>Viridiplantae</taxon>
        <taxon>Streptophyta</taxon>
        <taxon>Embryophyta</taxon>
        <taxon>Tracheophyta</taxon>
        <taxon>Spermatophyta</taxon>
        <taxon>Magnoliopsida</taxon>
        <taxon>Liliopsida</taxon>
        <taxon>Poales</taxon>
        <taxon>Poaceae</taxon>
        <taxon>PACMAD clade</taxon>
        <taxon>Arundinoideae</taxon>
        <taxon>Arundineae</taxon>
        <taxon>Arundo</taxon>
    </lineage>
</organism>
<name>A0A0A9AKR9_ARUDO</name>
<dbReference type="AlphaFoldDB" id="A0A0A9AKR9"/>
<sequence>MSEVNKAAVACFWSKGKRSAAVPACFWEEVSGEEDNCRRRGAHGAVLEDLDLVPPPGPPVHHSECTDVGPGRRRRH</sequence>
<evidence type="ECO:0000256" key="1">
    <source>
        <dbReference type="SAM" id="MobiDB-lite"/>
    </source>
</evidence>
<accession>A0A0A9AKR9</accession>
<evidence type="ECO:0000313" key="2">
    <source>
        <dbReference type="EMBL" id="JAD47652.1"/>
    </source>
</evidence>
<feature type="region of interest" description="Disordered" evidence="1">
    <location>
        <begin position="50"/>
        <end position="76"/>
    </location>
</feature>
<reference evidence="2" key="2">
    <citation type="journal article" date="2015" name="Data Brief">
        <title>Shoot transcriptome of the giant reed, Arundo donax.</title>
        <authorList>
            <person name="Barrero R.A."/>
            <person name="Guerrero F.D."/>
            <person name="Moolhuijzen P."/>
            <person name="Goolsby J.A."/>
            <person name="Tidwell J."/>
            <person name="Bellgard S.E."/>
            <person name="Bellgard M.I."/>
        </authorList>
    </citation>
    <scope>NUCLEOTIDE SEQUENCE</scope>
    <source>
        <tissue evidence="2">Shoot tissue taken approximately 20 cm above the soil surface</tissue>
    </source>
</reference>
<proteinExistence type="predicted"/>
<dbReference type="EMBL" id="GBRH01250243">
    <property type="protein sequence ID" value="JAD47652.1"/>
    <property type="molecule type" value="Transcribed_RNA"/>
</dbReference>